<dbReference type="Gene3D" id="1.20.1550.10">
    <property type="entry name" value="DsbB-like"/>
    <property type="match status" value="1"/>
</dbReference>
<evidence type="ECO:0000256" key="1">
    <source>
        <dbReference type="ARBA" id="ARBA00004141"/>
    </source>
</evidence>
<keyword evidence="5" id="KW-0249">Electron transport</keyword>
<reference evidence="13 14" key="1">
    <citation type="journal article" date="2015" name="Nature">
        <title>rRNA introns, odd ribosomes, and small enigmatic genomes across a large radiation of phyla.</title>
        <authorList>
            <person name="Brown C.T."/>
            <person name="Hug L.A."/>
            <person name="Thomas B.C."/>
            <person name="Sharon I."/>
            <person name="Castelle C.J."/>
            <person name="Singh A."/>
            <person name="Wilkins M.J."/>
            <person name="Williams K.H."/>
            <person name="Banfield J.F."/>
        </authorList>
    </citation>
    <scope>NUCLEOTIDE SEQUENCE [LARGE SCALE GENOMIC DNA]</scope>
</reference>
<evidence type="ECO:0000256" key="6">
    <source>
        <dbReference type="ARBA" id="ARBA00022989"/>
    </source>
</evidence>
<keyword evidence="11" id="KW-0676">Redox-active center</keyword>
<evidence type="ECO:0000313" key="13">
    <source>
        <dbReference type="EMBL" id="KKW30330.1"/>
    </source>
</evidence>
<keyword evidence="6 12" id="KW-1133">Transmembrane helix</keyword>
<organism evidence="13 14">
    <name type="scientific">Candidatus Kaiserbacteria bacterium GW2011_GWC2_52_8b</name>
    <dbReference type="NCBI Taxonomy" id="1618676"/>
    <lineage>
        <taxon>Bacteria</taxon>
        <taxon>Candidatus Kaiseribacteriota</taxon>
    </lineage>
</organism>
<keyword evidence="9" id="KW-1015">Disulfide bond</keyword>
<dbReference type="EMBL" id="LCRF01000044">
    <property type="protein sequence ID" value="KKW30330.1"/>
    <property type="molecule type" value="Genomic_DNA"/>
</dbReference>
<dbReference type="Proteomes" id="UP000034445">
    <property type="component" value="Unassembled WGS sequence"/>
</dbReference>
<feature type="transmembrane region" description="Helical" evidence="12">
    <location>
        <begin position="104"/>
        <end position="123"/>
    </location>
</feature>
<evidence type="ECO:0000256" key="3">
    <source>
        <dbReference type="ARBA" id="ARBA00022448"/>
    </source>
</evidence>
<gene>
    <name evidence="13" type="ORF">UY74_C0044G0008</name>
</gene>
<keyword evidence="3" id="KW-0813">Transport</keyword>
<feature type="transmembrane region" description="Helical" evidence="12">
    <location>
        <begin position="79"/>
        <end position="97"/>
    </location>
</feature>
<keyword evidence="8 12" id="KW-0472">Membrane</keyword>
<evidence type="ECO:0000256" key="12">
    <source>
        <dbReference type="SAM" id="Phobius"/>
    </source>
</evidence>
<keyword evidence="10" id="KW-0143">Chaperone</keyword>
<evidence type="ECO:0000256" key="11">
    <source>
        <dbReference type="ARBA" id="ARBA00023284"/>
    </source>
</evidence>
<dbReference type="InterPro" id="IPR023380">
    <property type="entry name" value="DsbB-like_sf"/>
</dbReference>
<feature type="transmembrane region" description="Helical" evidence="12">
    <location>
        <begin position="150"/>
        <end position="173"/>
    </location>
</feature>
<evidence type="ECO:0000256" key="9">
    <source>
        <dbReference type="ARBA" id="ARBA00023157"/>
    </source>
</evidence>
<name>A0A0G1XHE3_9BACT</name>
<evidence type="ECO:0000256" key="2">
    <source>
        <dbReference type="ARBA" id="ARBA00007602"/>
    </source>
</evidence>
<evidence type="ECO:0000256" key="4">
    <source>
        <dbReference type="ARBA" id="ARBA00022692"/>
    </source>
</evidence>
<sequence length="177" mass="19832">MSVETLNYLVALVAVVLQIITVALFLAYLLRKQYTFLDDVIRPVGEWGIWIGFLTVLGAMGISLYYSEILGFEPCPLCWWIRVFMYSQAVLFAVALWRKDTNVTMYSIALSVIGFTVALYNHALQVLPSGSLPCPASGTVSCAQRIIFEFGYITFPLLGATLFAFLIIVMLIVRRRA</sequence>
<dbReference type="GO" id="GO:0006457">
    <property type="term" value="P:protein folding"/>
    <property type="evidence" value="ECO:0007669"/>
    <property type="project" value="InterPro"/>
</dbReference>
<evidence type="ECO:0000256" key="5">
    <source>
        <dbReference type="ARBA" id="ARBA00022982"/>
    </source>
</evidence>
<proteinExistence type="inferred from homology"/>
<feature type="transmembrane region" description="Helical" evidence="12">
    <location>
        <begin position="6"/>
        <end position="29"/>
    </location>
</feature>
<dbReference type="GO" id="GO:0016020">
    <property type="term" value="C:membrane"/>
    <property type="evidence" value="ECO:0007669"/>
    <property type="project" value="UniProtKB-SubCell"/>
</dbReference>
<dbReference type="InterPro" id="IPR012187">
    <property type="entry name" value="Disulphide_bond_form_BdbC"/>
</dbReference>
<dbReference type="PANTHER" id="PTHR43469:SF1">
    <property type="entry name" value="SPBETA PROPHAGE-DERIVED DISULFIDE BOND FORMATION PROTEIN B"/>
    <property type="match status" value="1"/>
</dbReference>
<dbReference type="Pfam" id="PF02600">
    <property type="entry name" value="DsbB"/>
    <property type="match status" value="1"/>
</dbReference>
<keyword evidence="7" id="KW-0560">Oxidoreductase</keyword>
<dbReference type="AlphaFoldDB" id="A0A0G1XHE3"/>
<dbReference type="PANTHER" id="PTHR43469">
    <property type="entry name" value="DISULFIDE FORMATION PROTEIN-RELATED"/>
    <property type="match status" value="1"/>
</dbReference>
<comment type="similarity">
    <text evidence="2">Belongs to the DsbB family. BdbC subfamily.</text>
</comment>
<comment type="subcellular location">
    <subcellularLocation>
        <location evidence="1">Membrane</location>
        <topology evidence="1">Multi-pass membrane protein</topology>
    </subcellularLocation>
</comment>
<keyword evidence="4 12" id="KW-0812">Transmembrane</keyword>
<evidence type="ECO:0000256" key="10">
    <source>
        <dbReference type="ARBA" id="ARBA00023186"/>
    </source>
</evidence>
<dbReference type="GO" id="GO:0015035">
    <property type="term" value="F:protein-disulfide reductase activity"/>
    <property type="evidence" value="ECO:0007669"/>
    <property type="project" value="InterPro"/>
</dbReference>
<accession>A0A0G1XHE3</accession>
<evidence type="ECO:0000313" key="14">
    <source>
        <dbReference type="Proteomes" id="UP000034445"/>
    </source>
</evidence>
<evidence type="ECO:0000256" key="7">
    <source>
        <dbReference type="ARBA" id="ARBA00023002"/>
    </source>
</evidence>
<protein>
    <submittedName>
        <fullName evidence="13">Putative disulfide formation protein</fullName>
    </submittedName>
</protein>
<dbReference type="InterPro" id="IPR003752">
    <property type="entry name" value="DiS_bond_form_DsbB/BdbC"/>
</dbReference>
<evidence type="ECO:0000256" key="8">
    <source>
        <dbReference type="ARBA" id="ARBA00023136"/>
    </source>
</evidence>
<feature type="transmembrane region" description="Helical" evidence="12">
    <location>
        <begin position="49"/>
        <end position="67"/>
    </location>
</feature>
<comment type="caution">
    <text evidence="13">The sequence shown here is derived from an EMBL/GenBank/DDBJ whole genome shotgun (WGS) entry which is preliminary data.</text>
</comment>
<dbReference type="SUPFAM" id="SSF158442">
    <property type="entry name" value="DsbB-like"/>
    <property type="match status" value="1"/>
</dbReference>